<sequence>MNLNAEFKSYVAGRNVTDKKMKLTFELDVDIKPAALAAITQMVSKLTKYKERVAEQMCSGDTA</sequence>
<dbReference type="OrthoDB" id="2654617at2"/>
<gene>
    <name evidence="1" type="ORF">CB4_03814</name>
</gene>
<name>A0A0U5CA59_9BACL</name>
<accession>A0A0U5CA59</accession>
<dbReference type="AlphaFoldDB" id="A0A0U5CA59"/>
<protein>
    <submittedName>
        <fullName evidence="1">Uncharacterized protein</fullName>
    </submittedName>
</protein>
<evidence type="ECO:0000313" key="2">
    <source>
        <dbReference type="Proteomes" id="UP000217696"/>
    </source>
</evidence>
<organism evidence="1 2">
    <name type="scientific">Aneurinibacillus soli</name>
    <dbReference type="NCBI Taxonomy" id="1500254"/>
    <lineage>
        <taxon>Bacteria</taxon>
        <taxon>Bacillati</taxon>
        <taxon>Bacillota</taxon>
        <taxon>Bacilli</taxon>
        <taxon>Bacillales</taxon>
        <taxon>Paenibacillaceae</taxon>
        <taxon>Aneurinibacillus group</taxon>
        <taxon>Aneurinibacillus</taxon>
    </lineage>
</organism>
<dbReference type="EMBL" id="AP017312">
    <property type="protein sequence ID" value="BAU29603.1"/>
    <property type="molecule type" value="Genomic_DNA"/>
</dbReference>
<proteinExistence type="predicted"/>
<keyword evidence="2" id="KW-1185">Reference proteome</keyword>
<reference evidence="1 2" key="1">
    <citation type="submission" date="2015-12" db="EMBL/GenBank/DDBJ databases">
        <title>Genome sequence of Aneurinibacillus soli.</title>
        <authorList>
            <person name="Lee J.S."/>
            <person name="Lee K.C."/>
            <person name="Kim K.K."/>
            <person name="Lee B.W."/>
        </authorList>
    </citation>
    <scope>NUCLEOTIDE SEQUENCE [LARGE SCALE GENOMIC DNA]</scope>
    <source>
        <strain evidence="1 2">CB4</strain>
    </source>
</reference>
<dbReference type="Proteomes" id="UP000217696">
    <property type="component" value="Chromosome"/>
</dbReference>
<evidence type="ECO:0000313" key="1">
    <source>
        <dbReference type="EMBL" id="BAU29603.1"/>
    </source>
</evidence>
<dbReference type="KEGG" id="asoc:CB4_03814"/>
<dbReference type="RefSeq" id="WP_096467266.1">
    <property type="nucleotide sequence ID" value="NZ_AP017312.1"/>
</dbReference>